<feature type="compositionally biased region" description="Polar residues" evidence="2">
    <location>
        <begin position="839"/>
        <end position="853"/>
    </location>
</feature>
<protein>
    <recommendedName>
        <fullName evidence="3">EF-hand domain-containing protein</fullName>
    </recommendedName>
</protein>
<dbReference type="Pfam" id="PF13499">
    <property type="entry name" value="EF-hand_7"/>
    <property type="match status" value="1"/>
</dbReference>
<dbReference type="Pfam" id="PF13328">
    <property type="entry name" value="HD_4"/>
    <property type="match status" value="1"/>
</dbReference>
<reference evidence="4 5" key="2">
    <citation type="journal article" date="2018" name="Plant J.">
        <title>The Physcomitrella patens chromosome-scale assembly reveals moss genome structure and evolution.</title>
        <authorList>
            <person name="Lang D."/>
            <person name="Ullrich K.K."/>
            <person name="Murat F."/>
            <person name="Fuchs J."/>
            <person name="Jenkins J."/>
            <person name="Haas F.B."/>
            <person name="Piednoel M."/>
            <person name="Gundlach H."/>
            <person name="Van Bel M."/>
            <person name="Meyberg R."/>
            <person name="Vives C."/>
            <person name="Morata J."/>
            <person name="Symeonidi A."/>
            <person name="Hiss M."/>
            <person name="Muchero W."/>
            <person name="Kamisugi Y."/>
            <person name="Saleh O."/>
            <person name="Blanc G."/>
            <person name="Decker E.L."/>
            <person name="van Gessel N."/>
            <person name="Grimwood J."/>
            <person name="Hayes R.D."/>
            <person name="Graham S.W."/>
            <person name="Gunter L.E."/>
            <person name="McDaniel S.F."/>
            <person name="Hoernstein S.N.W."/>
            <person name="Larsson A."/>
            <person name="Li F.W."/>
            <person name="Perroud P.F."/>
            <person name="Phillips J."/>
            <person name="Ranjan P."/>
            <person name="Rokshar D.S."/>
            <person name="Rothfels C.J."/>
            <person name="Schneider L."/>
            <person name="Shu S."/>
            <person name="Stevenson D.W."/>
            <person name="Thummler F."/>
            <person name="Tillich M."/>
            <person name="Villarreal Aguilar J.C."/>
            <person name="Widiez T."/>
            <person name="Wong G.K."/>
            <person name="Wymore A."/>
            <person name="Zhang Y."/>
            <person name="Zimmer A.D."/>
            <person name="Quatrano R.S."/>
            <person name="Mayer K.F.X."/>
            <person name="Goodstein D."/>
            <person name="Casacuberta J.M."/>
            <person name="Vandepoele K."/>
            <person name="Reski R."/>
            <person name="Cuming A.C."/>
            <person name="Tuskan G.A."/>
            <person name="Maumus F."/>
            <person name="Salse J."/>
            <person name="Schmutz J."/>
            <person name="Rensing S.A."/>
        </authorList>
    </citation>
    <scope>NUCLEOTIDE SEQUENCE [LARGE SCALE GENOMIC DNA]</scope>
    <source>
        <strain evidence="4 5">cv. Gransden 2004</strain>
    </source>
</reference>
<keyword evidence="5" id="KW-1185">Reference proteome</keyword>
<feature type="compositionally biased region" description="Basic residues" evidence="2">
    <location>
        <begin position="1333"/>
        <end position="1347"/>
    </location>
</feature>
<dbReference type="SUPFAM" id="SSF109604">
    <property type="entry name" value="HD-domain/PDEase-like"/>
    <property type="match status" value="1"/>
</dbReference>
<dbReference type="PANTHER" id="PTHR21262">
    <property type="entry name" value="GUANOSINE-3',5'-BIS DIPHOSPHATE 3'-PYROPHOSPHOHYDROLASE"/>
    <property type="match status" value="1"/>
</dbReference>
<dbReference type="PANTHER" id="PTHR21262:SF12">
    <property type="entry name" value="GTP DIPHOSPHOKINASE CRSH, CHLOROPLASTIC-RELATED"/>
    <property type="match status" value="1"/>
</dbReference>
<dbReference type="EMBL" id="ABEU02000002">
    <property type="status" value="NOT_ANNOTATED_CDS"/>
    <property type="molecule type" value="Genomic_DNA"/>
</dbReference>
<dbReference type="CDD" id="cd05399">
    <property type="entry name" value="NT_Rel-Spo_like"/>
    <property type="match status" value="1"/>
</dbReference>
<dbReference type="Gene3D" id="3.30.460.10">
    <property type="entry name" value="Beta Polymerase, domain 2"/>
    <property type="match status" value="1"/>
</dbReference>
<dbReference type="InterPro" id="IPR018247">
    <property type="entry name" value="EF_Hand_1_Ca_BS"/>
</dbReference>
<keyword evidence="1" id="KW-0106">Calcium</keyword>
<gene>
    <name evidence="4" type="primary">LOC112276189</name>
</gene>
<feature type="compositionally biased region" description="Basic and acidic residues" evidence="2">
    <location>
        <begin position="129"/>
        <end position="144"/>
    </location>
</feature>
<dbReference type="RefSeq" id="XP_024363061.1">
    <property type="nucleotide sequence ID" value="XM_024507293.2"/>
</dbReference>
<dbReference type="InterPro" id="IPR019734">
    <property type="entry name" value="TPR_rpt"/>
</dbReference>
<dbReference type="InterPro" id="IPR007685">
    <property type="entry name" value="RelA_SpoT"/>
</dbReference>
<sequence length="1347" mass="148837">MAVCACSTGLLQLLPKAPAVSNSLSSQLRTEKTIQVSCAAASSSLSDCTCNLGYVGNKAMLVPSSSLERSQNFSSGFRHGRSNRGSLELRKRHGECGRSEPKQTPTHVQARVQDSVEHETYDSGNELDGSLRCKDRGRRERTGTDRRRVQVITNNGFVDLEEQLGITKGRKGEGKLKLRLSSQQSGNKVQRDEEGRLYFEYEFNEADGEEAPEIDKNSFYSAEELQTRQGGDAPSLAQAAIPLEISAFLAFERGAGRSTSDGLSQGSVELDAEKQWYVRKRDGDAYVEAESKSSKLLFNTPGSQRVAELMGAWNGLAGRLPPEFATSNGSTLLLAALKLTVSSLRHGSSTEDGREVLNRALSVAFILADLRMDAEVIAAGLLREVFEAGYLDTARVETVLCNEVAILLKDCGRVKHMPSLLDTLDEASVQATRQFCLAFHDVRAVVVEVAARLVIMRHSQSLPRYKQQMLALETMQIYAPVAHAMGIGKLSHELEDLGFRVLFPDSYTYIGGWLEQYFADGHEVVQQCKEDLQSALEEDSEMQSLVEGIEISGRCKSKYSTMKKLLRDGRPPEEVFDVLGLRVVLTPRKSGTSPVKERGARACYRALEIATTLWKEVPGRLKDYITEPKKNGYESLHSAVSLSTRGNWSPLMEIQIRTAEMDEMAEGGLASHSLYKGGLTDPDQAGILKAIMQAAADVASTRFPDLTNELVEVAGEEDAQKKLDDQMFTLFDRNTDGVISMDEFKDVISELGGDEEDANELMNLVDSNFNGSVNAEEFKNFRRQVKLFDNLAGVDRQFTTQLDQRLLTTAANPTANGIDSQVDQMIPPEANATEMTVKSNRIASPSPSVQEPDNSSKELERQMWIDRVNDSVKGSTSSSNGCSNGNRSSVPSLAKPTKPAKPVKPASVLADKKNFSVGSSLSDLITPQTDGWQSSTFGENEKEDAMELHSEVTDVESDIDRVLTTARQQLAAGDVVGAQGILLKLAMKHPDSADVMFHLAQLERKRGDMVAAGAYYERTIGAFQKQEDYGLKYVKALQGWGSLEAQARNASRARYLYLESVRVAHRGEKNGVLEMKGAGVYGLHGWAMLEQKLGNWSKARELLERAASIQPGNSVVHQTRALLEARVHNYAAARYHFRLAVEAAPEDVKCWQAWALFESNQGKRRKMRQLFQKALDVEPENVHALQAWAHQESLINSDSARERARKLYQRCVEVNPNSMHSWQAWALLEQNAGNLTGARILFERGLGTNPRNVPCLQAYAHMERVNGNLIAAQKLLMTALSLEPENAAVLMEIALTEEAIGNKEVASEYFRKAGIVDKQKSRLKRRMFESRKAATKQKATKPNAKRG</sequence>
<dbReference type="SMART" id="SM00028">
    <property type="entry name" value="TPR"/>
    <property type="match status" value="7"/>
</dbReference>
<evidence type="ECO:0000313" key="4">
    <source>
        <dbReference type="EnsemblPlants" id="Pp3c2_6630V3.4"/>
    </source>
</evidence>
<feature type="region of interest" description="Disordered" evidence="2">
    <location>
        <begin position="93"/>
        <end position="144"/>
    </location>
</feature>
<dbReference type="EnsemblPlants" id="Pp3c2_6630V3.3">
    <property type="protein sequence ID" value="Pp3c2_6630V3.3"/>
    <property type="gene ID" value="Pp3c2_6630"/>
</dbReference>
<evidence type="ECO:0000259" key="3">
    <source>
        <dbReference type="PROSITE" id="PS50222"/>
    </source>
</evidence>
<evidence type="ECO:0000256" key="2">
    <source>
        <dbReference type="SAM" id="MobiDB-lite"/>
    </source>
</evidence>
<organism evidence="4 5">
    <name type="scientific">Physcomitrium patens</name>
    <name type="common">Spreading-leaved earth moss</name>
    <name type="synonym">Physcomitrella patens</name>
    <dbReference type="NCBI Taxonomy" id="3218"/>
    <lineage>
        <taxon>Eukaryota</taxon>
        <taxon>Viridiplantae</taxon>
        <taxon>Streptophyta</taxon>
        <taxon>Embryophyta</taxon>
        <taxon>Bryophyta</taxon>
        <taxon>Bryophytina</taxon>
        <taxon>Bryopsida</taxon>
        <taxon>Funariidae</taxon>
        <taxon>Funariales</taxon>
        <taxon>Funariaceae</taxon>
        <taxon>Physcomitrium</taxon>
    </lineage>
</organism>
<feature type="region of interest" description="Disordered" evidence="2">
    <location>
        <begin position="871"/>
        <end position="907"/>
    </location>
</feature>
<name>A0A7I4DB12_PHYPA</name>
<feature type="region of interest" description="Disordered" evidence="2">
    <location>
        <begin position="839"/>
        <end position="858"/>
    </location>
</feature>
<dbReference type="KEGG" id="ppp:112276189"/>
<dbReference type="SUPFAM" id="SSF81901">
    <property type="entry name" value="HCP-like"/>
    <property type="match status" value="1"/>
</dbReference>
<dbReference type="Gramene" id="Pp3c2_6630V3.4">
    <property type="protein sequence ID" value="Pp3c2_6630V3.4"/>
    <property type="gene ID" value="Pp3c2_6630"/>
</dbReference>
<dbReference type="SUPFAM" id="SSF47473">
    <property type="entry name" value="EF-hand"/>
    <property type="match status" value="1"/>
</dbReference>
<dbReference type="PROSITE" id="PS00018">
    <property type="entry name" value="EF_HAND_1"/>
    <property type="match status" value="1"/>
</dbReference>
<dbReference type="FunFam" id="3.30.460.10:FF:000025">
    <property type="entry name" value="probable GTP diphosphokinase CRSH, chloroplastic"/>
    <property type="match status" value="1"/>
</dbReference>
<dbReference type="EnsemblPlants" id="Pp3c2_6630V3.6">
    <property type="protein sequence ID" value="Pp3c2_6630V3.6"/>
    <property type="gene ID" value="Pp3c2_6630"/>
</dbReference>
<dbReference type="SMART" id="SM00054">
    <property type="entry name" value="EFh"/>
    <property type="match status" value="2"/>
</dbReference>
<feature type="domain" description="EF-hand" evidence="3">
    <location>
        <begin position="719"/>
        <end position="754"/>
    </location>
</feature>
<dbReference type="GeneID" id="112276189"/>
<proteinExistence type="predicted"/>
<dbReference type="InterPro" id="IPR002048">
    <property type="entry name" value="EF_hand_dom"/>
</dbReference>
<dbReference type="Gene3D" id="1.25.40.10">
    <property type="entry name" value="Tetratricopeptide repeat domain"/>
    <property type="match status" value="2"/>
</dbReference>
<dbReference type="InterPro" id="IPR043519">
    <property type="entry name" value="NT_sf"/>
</dbReference>
<dbReference type="EnsemblPlants" id="Pp3c2_6630V3.4">
    <property type="protein sequence ID" value="Pp3c2_6630V3.4"/>
    <property type="gene ID" value="Pp3c2_6630"/>
</dbReference>
<dbReference type="Gene3D" id="1.10.3210.10">
    <property type="entry name" value="Hypothetical protein af1432"/>
    <property type="match status" value="1"/>
</dbReference>
<reference evidence="4 5" key="1">
    <citation type="journal article" date="2008" name="Science">
        <title>The Physcomitrella genome reveals evolutionary insights into the conquest of land by plants.</title>
        <authorList>
            <person name="Rensing S."/>
            <person name="Lang D."/>
            <person name="Zimmer A."/>
            <person name="Terry A."/>
            <person name="Salamov A."/>
            <person name="Shapiro H."/>
            <person name="Nishiyama T."/>
            <person name="Perroud P.-F."/>
            <person name="Lindquist E."/>
            <person name="Kamisugi Y."/>
            <person name="Tanahashi T."/>
            <person name="Sakakibara K."/>
            <person name="Fujita T."/>
            <person name="Oishi K."/>
            <person name="Shin-I T."/>
            <person name="Kuroki Y."/>
            <person name="Toyoda A."/>
            <person name="Suzuki Y."/>
            <person name="Hashimoto A."/>
            <person name="Yamaguchi K."/>
            <person name="Sugano A."/>
            <person name="Kohara Y."/>
            <person name="Fujiyama A."/>
            <person name="Anterola A."/>
            <person name="Aoki S."/>
            <person name="Ashton N."/>
            <person name="Barbazuk W.B."/>
            <person name="Barker E."/>
            <person name="Bennetzen J."/>
            <person name="Bezanilla M."/>
            <person name="Blankenship R."/>
            <person name="Cho S.H."/>
            <person name="Dutcher S."/>
            <person name="Estelle M."/>
            <person name="Fawcett J.A."/>
            <person name="Gundlach H."/>
            <person name="Hanada K."/>
            <person name="Heyl A."/>
            <person name="Hicks K.A."/>
            <person name="Hugh J."/>
            <person name="Lohr M."/>
            <person name="Mayer K."/>
            <person name="Melkozernov A."/>
            <person name="Murata T."/>
            <person name="Nelson D."/>
            <person name="Pils B."/>
            <person name="Prigge M."/>
            <person name="Reiss B."/>
            <person name="Renner T."/>
            <person name="Rombauts S."/>
            <person name="Rushton P."/>
            <person name="Sanderfoot A."/>
            <person name="Schween G."/>
            <person name="Shiu S.-H."/>
            <person name="Stueber K."/>
            <person name="Theodoulou F.L."/>
            <person name="Tu H."/>
            <person name="Van de Peer Y."/>
            <person name="Verrier P.J."/>
            <person name="Waters E."/>
            <person name="Wood A."/>
            <person name="Yang L."/>
            <person name="Cove D."/>
            <person name="Cuming A."/>
            <person name="Hasebe M."/>
            <person name="Lucas S."/>
            <person name="Mishler D.B."/>
            <person name="Reski R."/>
            <person name="Grigoriev I."/>
            <person name="Quatrano R.S."/>
            <person name="Boore J.L."/>
        </authorList>
    </citation>
    <scope>NUCLEOTIDE SEQUENCE [LARGE SCALE GENOMIC DNA]</scope>
    <source>
        <strain evidence="4 5">cv. Gransden 2004</strain>
    </source>
</reference>
<dbReference type="Gene3D" id="1.10.238.10">
    <property type="entry name" value="EF-hand"/>
    <property type="match status" value="1"/>
</dbReference>
<dbReference type="Gramene" id="Pp3c2_6630V3.6">
    <property type="protein sequence ID" value="Pp3c2_6630V3.6"/>
    <property type="gene ID" value="Pp3c2_6630"/>
</dbReference>
<dbReference type="SMART" id="SM00386">
    <property type="entry name" value="HAT"/>
    <property type="match status" value="6"/>
</dbReference>
<dbReference type="SMART" id="SM00954">
    <property type="entry name" value="RelA_SpoT"/>
    <property type="match status" value="1"/>
</dbReference>
<dbReference type="Proteomes" id="UP000006727">
    <property type="component" value="Chromosome 2"/>
</dbReference>
<dbReference type="CDD" id="cd00051">
    <property type="entry name" value="EFh"/>
    <property type="match status" value="1"/>
</dbReference>
<feature type="domain" description="EF-hand" evidence="3">
    <location>
        <begin position="755"/>
        <end position="788"/>
    </location>
</feature>
<dbReference type="InterPro" id="IPR011990">
    <property type="entry name" value="TPR-like_helical_dom_sf"/>
</dbReference>
<dbReference type="InterPro" id="IPR003107">
    <property type="entry name" value="HAT"/>
</dbReference>
<reference evidence="4" key="3">
    <citation type="submission" date="2020-12" db="UniProtKB">
        <authorList>
            <consortium name="EnsemblPlants"/>
        </authorList>
    </citation>
    <scope>IDENTIFICATION</scope>
</reference>
<dbReference type="GO" id="GO:0006396">
    <property type="term" value="P:RNA processing"/>
    <property type="evidence" value="ECO:0007669"/>
    <property type="project" value="InterPro"/>
</dbReference>
<feature type="region of interest" description="Disordered" evidence="2">
    <location>
        <begin position="1326"/>
        <end position="1347"/>
    </location>
</feature>
<feature type="compositionally biased region" description="Low complexity" evidence="2">
    <location>
        <begin position="871"/>
        <end position="897"/>
    </location>
</feature>
<dbReference type="SUPFAM" id="SSF48452">
    <property type="entry name" value="TPR-like"/>
    <property type="match status" value="1"/>
</dbReference>
<evidence type="ECO:0000313" key="5">
    <source>
        <dbReference type="Proteomes" id="UP000006727"/>
    </source>
</evidence>
<dbReference type="OrthoDB" id="427950at2759"/>
<dbReference type="PROSITE" id="PS50222">
    <property type="entry name" value="EF_HAND_2"/>
    <property type="match status" value="2"/>
</dbReference>
<dbReference type="Pfam" id="PF13432">
    <property type="entry name" value="TPR_16"/>
    <property type="match status" value="1"/>
</dbReference>
<dbReference type="SUPFAM" id="SSF81301">
    <property type="entry name" value="Nucleotidyltransferase"/>
    <property type="match status" value="1"/>
</dbReference>
<evidence type="ECO:0000256" key="1">
    <source>
        <dbReference type="ARBA" id="ARBA00022837"/>
    </source>
</evidence>
<dbReference type="GO" id="GO:0005509">
    <property type="term" value="F:calcium ion binding"/>
    <property type="evidence" value="ECO:0007669"/>
    <property type="project" value="InterPro"/>
</dbReference>
<accession>A0A7I4DB12</accession>
<dbReference type="Pfam" id="PF04607">
    <property type="entry name" value="RelA_SpoT"/>
    <property type="match status" value="1"/>
</dbReference>
<dbReference type="GO" id="GO:0009507">
    <property type="term" value="C:chloroplast"/>
    <property type="evidence" value="ECO:0000318"/>
    <property type="project" value="GO_Central"/>
</dbReference>
<dbReference type="Gramene" id="Pp3c2_6630V3.3">
    <property type="protein sequence ID" value="Pp3c2_6630V3.3"/>
    <property type="gene ID" value="Pp3c2_6630"/>
</dbReference>
<dbReference type="GO" id="GO:0015969">
    <property type="term" value="P:guanosine tetraphosphate metabolic process"/>
    <property type="evidence" value="ECO:0007669"/>
    <property type="project" value="InterPro"/>
</dbReference>
<dbReference type="InterPro" id="IPR011992">
    <property type="entry name" value="EF-hand-dom_pair"/>
</dbReference>